<protein>
    <submittedName>
        <fullName evidence="2">Uncharacterized protein</fullName>
    </submittedName>
</protein>
<feature type="compositionally biased region" description="Acidic residues" evidence="1">
    <location>
        <begin position="103"/>
        <end position="148"/>
    </location>
</feature>
<proteinExistence type="predicted"/>
<name>A0AAN8YIJ8_SOLBU</name>
<evidence type="ECO:0000313" key="2">
    <source>
        <dbReference type="EMBL" id="KAK6793647.1"/>
    </source>
</evidence>
<feature type="region of interest" description="Disordered" evidence="1">
    <location>
        <begin position="94"/>
        <end position="148"/>
    </location>
</feature>
<dbReference type="EMBL" id="JBANQN010000003">
    <property type="protein sequence ID" value="KAK6793647.1"/>
    <property type="molecule type" value="Genomic_DNA"/>
</dbReference>
<reference evidence="2 3" key="1">
    <citation type="submission" date="2024-02" db="EMBL/GenBank/DDBJ databases">
        <title>de novo genome assembly of Solanum bulbocastanum strain 11H21.</title>
        <authorList>
            <person name="Hosaka A.J."/>
        </authorList>
    </citation>
    <scope>NUCLEOTIDE SEQUENCE [LARGE SCALE GENOMIC DNA]</scope>
    <source>
        <tissue evidence="2">Young leaves</tissue>
    </source>
</reference>
<evidence type="ECO:0000313" key="3">
    <source>
        <dbReference type="Proteomes" id="UP001371456"/>
    </source>
</evidence>
<gene>
    <name evidence="2" type="ORF">RDI58_007100</name>
</gene>
<dbReference type="Proteomes" id="UP001371456">
    <property type="component" value="Unassembled WGS sequence"/>
</dbReference>
<organism evidence="2 3">
    <name type="scientific">Solanum bulbocastanum</name>
    <name type="common">Wild potato</name>
    <dbReference type="NCBI Taxonomy" id="147425"/>
    <lineage>
        <taxon>Eukaryota</taxon>
        <taxon>Viridiplantae</taxon>
        <taxon>Streptophyta</taxon>
        <taxon>Embryophyta</taxon>
        <taxon>Tracheophyta</taxon>
        <taxon>Spermatophyta</taxon>
        <taxon>Magnoliopsida</taxon>
        <taxon>eudicotyledons</taxon>
        <taxon>Gunneridae</taxon>
        <taxon>Pentapetalae</taxon>
        <taxon>asterids</taxon>
        <taxon>lamiids</taxon>
        <taxon>Solanales</taxon>
        <taxon>Solanaceae</taxon>
        <taxon>Solanoideae</taxon>
        <taxon>Solaneae</taxon>
        <taxon>Solanum</taxon>
    </lineage>
</organism>
<keyword evidence="3" id="KW-1185">Reference proteome</keyword>
<dbReference type="PANTHER" id="PTHR48258:SF4">
    <property type="entry name" value="DUF4216 DOMAIN-CONTAINING PROTEIN"/>
    <property type="match status" value="1"/>
</dbReference>
<sequence>MSPNPFMKILAMGPLRRAKSWPIYVVNGYKFHTSSWGEGRSTYNSGVCVSGTRQDGTISEYYGVLKEIIELEWPMTSCMNLQVIGIEDGHNLIEEEDKKISSQEEEGDDETTSEKEDEEEEATSEEEEFFDSDDSVGQEEDEDENEED</sequence>
<dbReference type="PANTHER" id="PTHR48258">
    <property type="entry name" value="DUF4218 DOMAIN-CONTAINING PROTEIN-RELATED"/>
    <property type="match status" value="1"/>
</dbReference>
<accession>A0AAN8YIJ8</accession>
<comment type="caution">
    <text evidence="2">The sequence shown here is derived from an EMBL/GenBank/DDBJ whole genome shotgun (WGS) entry which is preliminary data.</text>
</comment>
<evidence type="ECO:0000256" key="1">
    <source>
        <dbReference type="SAM" id="MobiDB-lite"/>
    </source>
</evidence>
<dbReference type="AlphaFoldDB" id="A0AAN8YIJ8"/>